<dbReference type="AlphaFoldDB" id="A0ABD0KMJ2"/>
<feature type="non-terminal residue" evidence="2">
    <location>
        <position position="58"/>
    </location>
</feature>
<proteinExistence type="predicted"/>
<evidence type="ECO:0000256" key="1">
    <source>
        <dbReference type="SAM" id="MobiDB-lite"/>
    </source>
</evidence>
<comment type="caution">
    <text evidence="2">The sequence shown here is derived from an EMBL/GenBank/DDBJ whole genome shotgun (WGS) entry which is preliminary data.</text>
</comment>
<protein>
    <submittedName>
        <fullName evidence="2">Uncharacterized protein</fullName>
    </submittedName>
</protein>
<name>A0ABD0KMJ2_9CAEN</name>
<feature type="non-terminal residue" evidence="2">
    <location>
        <position position="1"/>
    </location>
</feature>
<sequence>GLHKTGQQGNKGMQQQVWAASNTEQARGRRIPAYGHVLVCPPHGNLYKVNTFTHYALE</sequence>
<reference evidence="2 3" key="1">
    <citation type="journal article" date="2023" name="Sci. Data">
        <title>Genome assembly of the Korean intertidal mud-creeper Batillaria attramentaria.</title>
        <authorList>
            <person name="Patra A.K."/>
            <person name="Ho P.T."/>
            <person name="Jun S."/>
            <person name="Lee S.J."/>
            <person name="Kim Y."/>
            <person name="Won Y.J."/>
        </authorList>
    </citation>
    <scope>NUCLEOTIDE SEQUENCE [LARGE SCALE GENOMIC DNA]</scope>
    <source>
        <strain evidence="2">Wonlab-2016</strain>
    </source>
</reference>
<dbReference type="Proteomes" id="UP001519460">
    <property type="component" value="Unassembled WGS sequence"/>
</dbReference>
<organism evidence="2 3">
    <name type="scientific">Batillaria attramentaria</name>
    <dbReference type="NCBI Taxonomy" id="370345"/>
    <lineage>
        <taxon>Eukaryota</taxon>
        <taxon>Metazoa</taxon>
        <taxon>Spiralia</taxon>
        <taxon>Lophotrochozoa</taxon>
        <taxon>Mollusca</taxon>
        <taxon>Gastropoda</taxon>
        <taxon>Caenogastropoda</taxon>
        <taxon>Sorbeoconcha</taxon>
        <taxon>Cerithioidea</taxon>
        <taxon>Batillariidae</taxon>
        <taxon>Batillaria</taxon>
    </lineage>
</organism>
<feature type="region of interest" description="Disordered" evidence="1">
    <location>
        <begin position="1"/>
        <end position="25"/>
    </location>
</feature>
<gene>
    <name evidence="2" type="ORF">BaRGS_00020318</name>
</gene>
<accession>A0ABD0KMJ2</accession>
<evidence type="ECO:0000313" key="2">
    <source>
        <dbReference type="EMBL" id="KAK7488344.1"/>
    </source>
</evidence>
<keyword evidence="3" id="KW-1185">Reference proteome</keyword>
<evidence type="ECO:0000313" key="3">
    <source>
        <dbReference type="Proteomes" id="UP001519460"/>
    </source>
</evidence>
<dbReference type="EMBL" id="JACVVK020000151">
    <property type="protein sequence ID" value="KAK7488344.1"/>
    <property type="molecule type" value="Genomic_DNA"/>
</dbReference>